<evidence type="ECO:0000256" key="1">
    <source>
        <dbReference type="PROSITE-ProRule" id="PRU00042"/>
    </source>
</evidence>
<dbReference type="EMBL" id="JBJKBG010000002">
    <property type="protein sequence ID" value="KAL3751534.1"/>
    <property type="molecule type" value="Genomic_DNA"/>
</dbReference>
<dbReference type="SMART" id="SM00355">
    <property type="entry name" value="ZnF_C2H2"/>
    <property type="match status" value="3"/>
</dbReference>
<keyword evidence="1" id="KW-0863">Zinc-finger</keyword>
<dbReference type="AlphaFoldDB" id="A0ABD3LIB5"/>
<name>A0ABD3LIB5_EUCGL</name>
<protein>
    <recommendedName>
        <fullName evidence="2">C2H2-type domain-containing protein</fullName>
    </recommendedName>
</protein>
<dbReference type="InterPro" id="IPR013087">
    <property type="entry name" value="Znf_C2H2_type"/>
</dbReference>
<gene>
    <name evidence="3" type="ORF">ACJRO7_012379</name>
</gene>
<dbReference type="PROSITE" id="PS00028">
    <property type="entry name" value="ZINC_FINGER_C2H2_1"/>
    <property type="match status" value="3"/>
</dbReference>
<accession>A0ABD3LIB5</accession>
<proteinExistence type="predicted"/>
<dbReference type="Proteomes" id="UP001634007">
    <property type="component" value="Unassembled WGS sequence"/>
</dbReference>
<reference evidence="3 4" key="1">
    <citation type="submission" date="2024-11" db="EMBL/GenBank/DDBJ databases">
        <title>Chromosome-level genome assembly of Eucalyptus globulus Labill. provides insights into its genome evolution.</title>
        <authorList>
            <person name="Li X."/>
        </authorList>
    </citation>
    <scope>NUCLEOTIDE SEQUENCE [LARGE SCALE GENOMIC DNA]</scope>
    <source>
        <strain evidence="3">CL2024</strain>
        <tissue evidence="3">Fresh tender leaves</tissue>
    </source>
</reference>
<dbReference type="PANTHER" id="PTHR46869">
    <property type="entry name" value="C2H2-LIKE ZINC FINGER PROTEIN"/>
    <property type="match status" value="1"/>
</dbReference>
<dbReference type="SUPFAM" id="SSF57667">
    <property type="entry name" value="beta-beta-alpha zinc fingers"/>
    <property type="match status" value="1"/>
</dbReference>
<feature type="domain" description="C2H2-type" evidence="2">
    <location>
        <begin position="394"/>
        <end position="416"/>
    </location>
</feature>
<dbReference type="PANTHER" id="PTHR46869:SF1">
    <property type="entry name" value="C2H2-LIKE ZINC FINGER PROTEIN"/>
    <property type="match status" value="1"/>
</dbReference>
<comment type="caution">
    <text evidence="3">The sequence shown here is derived from an EMBL/GenBank/DDBJ whole genome shotgun (WGS) entry which is preliminary data.</text>
</comment>
<organism evidence="3 4">
    <name type="scientific">Eucalyptus globulus</name>
    <name type="common">Tasmanian blue gum</name>
    <dbReference type="NCBI Taxonomy" id="34317"/>
    <lineage>
        <taxon>Eukaryota</taxon>
        <taxon>Viridiplantae</taxon>
        <taxon>Streptophyta</taxon>
        <taxon>Embryophyta</taxon>
        <taxon>Tracheophyta</taxon>
        <taxon>Spermatophyta</taxon>
        <taxon>Magnoliopsida</taxon>
        <taxon>eudicotyledons</taxon>
        <taxon>Gunneridae</taxon>
        <taxon>Pentapetalae</taxon>
        <taxon>rosids</taxon>
        <taxon>malvids</taxon>
        <taxon>Myrtales</taxon>
        <taxon>Myrtaceae</taxon>
        <taxon>Myrtoideae</taxon>
        <taxon>Eucalypteae</taxon>
        <taxon>Eucalyptus</taxon>
    </lineage>
</organism>
<dbReference type="InterPro" id="IPR036236">
    <property type="entry name" value="Znf_C2H2_sf"/>
</dbReference>
<sequence>MNRKMDFVCKYCNKRYPCGRSLGGHLSSHKIVDGLAGEDGRHCNDHGGKEFRAEGNSGHCLRENQKETRSFEDLGSKLRVGNVCRECGKGFQSLKALCGHMACHSEKEKGTNHRKDELEYSEKQILEMDVVPDSEASAQIQCRRSKRIKCRVPEKILVSGSSAVSEIGQEQEEVAKCLMMLSRDTSNFKGACTWIRDGSNHNSDPFEAKSWSSDVRSGKSGEIDVSNSYCSGFVRIGVKRTESDRSVDDSISIRELKNHKLVCGSKASEDGVEWRKLLNRIKHEAEGVEGTIREALDVSKKRVENDMQRSFSDWKNGSVIGEKIFDSPRKLAKHKDCHKKLKMSASSEYESSKAGGEIDTSHNPARVIRDQEFCTGETATRKEKKTGTRKNNRHECPICFRVFRSGQALGGHKRSHFLAGSKDKAMATQQDVHKVPASIDLNLPAWEEENGEAGLLSW</sequence>
<keyword evidence="1" id="KW-0479">Metal-binding</keyword>
<feature type="domain" description="C2H2-type" evidence="2">
    <location>
        <begin position="82"/>
        <end position="109"/>
    </location>
</feature>
<keyword evidence="4" id="KW-1185">Reference proteome</keyword>
<evidence type="ECO:0000313" key="3">
    <source>
        <dbReference type="EMBL" id="KAL3751534.1"/>
    </source>
</evidence>
<dbReference type="PROSITE" id="PS50157">
    <property type="entry name" value="ZINC_FINGER_C2H2_2"/>
    <property type="match status" value="2"/>
</dbReference>
<dbReference type="Pfam" id="PF13912">
    <property type="entry name" value="zf-C2H2_6"/>
    <property type="match status" value="3"/>
</dbReference>
<evidence type="ECO:0000259" key="2">
    <source>
        <dbReference type="PROSITE" id="PS50157"/>
    </source>
</evidence>
<keyword evidence="1" id="KW-0862">Zinc</keyword>
<dbReference type="Gene3D" id="3.30.160.60">
    <property type="entry name" value="Classic Zinc Finger"/>
    <property type="match status" value="1"/>
</dbReference>
<dbReference type="GO" id="GO:0008270">
    <property type="term" value="F:zinc ion binding"/>
    <property type="evidence" value="ECO:0007669"/>
    <property type="project" value="UniProtKB-KW"/>
</dbReference>
<evidence type="ECO:0000313" key="4">
    <source>
        <dbReference type="Proteomes" id="UP001634007"/>
    </source>
</evidence>